<evidence type="ECO:0000256" key="8">
    <source>
        <dbReference type="ARBA" id="ARBA00023136"/>
    </source>
</evidence>
<dbReference type="NCBIfam" id="TIGR00380">
    <property type="entry name" value="cobal_cbiB"/>
    <property type="match status" value="1"/>
</dbReference>
<evidence type="ECO:0000256" key="3">
    <source>
        <dbReference type="ARBA" id="ARBA00006263"/>
    </source>
</evidence>
<dbReference type="AlphaFoldDB" id="A0A1U9KK85"/>
<feature type="transmembrane region" description="Helical" evidence="9">
    <location>
        <begin position="57"/>
        <end position="78"/>
    </location>
</feature>
<dbReference type="STRING" id="435.A0U92_02500"/>
<evidence type="ECO:0000256" key="9">
    <source>
        <dbReference type="HAMAP-Rule" id="MF_00024"/>
    </source>
</evidence>
<organism evidence="10 11">
    <name type="scientific">Acetobacter aceti</name>
    <dbReference type="NCBI Taxonomy" id="435"/>
    <lineage>
        <taxon>Bacteria</taxon>
        <taxon>Pseudomonadati</taxon>
        <taxon>Pseudomonadota</taxon>
        <taxon>Alphaproteobacteria</taxon>
        <taxon>Acetobacterales</taxon>
        <taxon>Acetobacteraceae</taxon>
        <taxon>Acetobacter</taxon>
        <taxon>Acetobacter subgen. Acetobacter</taxon>
    </lineage>
</organism>
<dbReference type="UniPathway" id="UPA00148"/>
<dbReference type="Pfam" id="PF03186">
    <property type="entry name" value="CobD_Cbib"/>
    <property type="match status" value="1"/>
</dbReference>
<comment type="pathway">
    <text evidence="2 9">Cofactor biosynthesis; adenosylcobalamin biosynthesis.</text>
</comment>
<evidence type="ECO:0000256" key="1">
    <source>
        <dbReference type="ARBA" id="ARBA00004651"/>
    </source>
</evidence>
<keyword evidence="4 9" id="KW-1003">Cell membrane</keyword>
<reference evidence="10 11" key="1">
    <citation type="submission" date="2016-03" db="EMBL/GenBank/DDBJ databases">
        <title>Acetic acid bacteria sequencing.</title>
        <authorList>
            <person name="Brandt J."/>
            <person name="Jakob F."/>
            <person name="Vogel R.F."/>
        </authorList>
    </citation>
    <scope>NUCLEOTIDE SEQUENCE [LARGE SCALE GENOMIC DNA]</scope>
    <source>
        <strain evidence="10 11">TMW2.1153</strain>
    </source>
</reference>
<keyword evidence="7 9" id="KW-1133">Transmembrane helix</keyword>
<accession>A0A1U9KK85</accession>
<evidence type="ECO:0000256" key="5">
    <source>
        <dbReference type="ARBA" id="ARBA00022573"/>
    </source>
</evidence>
<evidence type="ECO:0000256" key="6">
    <source>
        <dbReference type="ARBA" id="ARBA00022692"/>
    </source>
</evidence>
<name>A0A1U9KK85_ACEAC</name>
<keyword evidence="6 9" id="KW-0812">Transmembrane</keyword>
<dbReference type="PANTHER" id="PTHR34308:SF1">
    <property type="entry name" value="COBALAMIN BIOSYNTHESIS PROTEIN CBIB"/>
    <property type="match status" value="1"/>
</dbReference>
<dbReference type="GO" id="GO:0009236">
    <property type="term" value="P:cobalamin biosynthetic process"/>
    <property type="evidence" value="ECO:0007669"/>
    <property type="project" value="UniProtKB-UniRule"/>
</dbReference>
<dbReference type="GO" id="GO:0048472">
    <property type="term" value="F:threonine-phosphate decarboxylase activity"/>
    <property type="evidence" value="ECO:0007669"/>
    <property type="project" value="InterPro"/>
</dbReference>
<dbReference type="RefSeq" id="WP_077814202.1">
    <property type="nucleotide sequence ID" value="NZ_CP014692.1"/>
</dbReference>
<evidence type="ECO:0000256" key="7">
    <source>
        <dbReference type="ARBA" id="ARBA00022989"/>
    </source>
</evidence>
<comment type="function">
    <text evidence="9">Converts cobyric acid to cobinamide by the addition of aminopropanol on the F carboxylic group.</text>
</comment>
<evidence type="ECO:0000313" key="10">
    <source>
        <dbReference type="EMBL" id="AQS86210.1"/>
    </source>
</evidence>
<gene>
    <name evidence="9" type="primary">cobD</name>
    <name evidence="10" type="ORF">A0U92_02500</name>
</gene>
<proteinExistence type="inferred from homology"/>
<dbReference type="InterPro" id="IPR004485">
    <property type="entry name" value="Cobalamin_biosynth_CobD/CbiB"/>
</dbReference>
<keyword evidence="11" id="KW-1185">Reference proteome</keyword>
<evidence type="ECO:0000256" key="2">
    <source>
        <dbReference type="ARBA" id="ARBA00004953"/>
    </source>
</evidence>
<comment type="caution">
    <text evidence="9">Lacks conserved residue(s) required for the propagation of feature annotation.</text>
</comment>
<protein>
    <recommendedName>
        <fullName evidence="9">Cobalamin biosynthesis protein CobD</fullName>
    </recommendedName>
</protein>
<dbReference type="GO" id="GO:0015420">
    <property type="term" value="F:ABC-type vitamin B12 transporter activity"/>
    <property type="evidence" value="ECO:0007669"/>
    <property type="project" value="UniProtKB-UniRule"/>
</dbReference>
<keyword evidence="8 9" id="KW-0472">Membrane</keyword>
<comment type="similarity">
    <text evidence="3 9">Belongs to the CobD/CbiB family.</text>
</comment>
<comment type="subcellular location">
    <subcellularLocation>
        <location evidence="1 9">Cell membrane</location>
        <topology evidence="1 9">Multi-pass membrane protein</topology>
    </subcellularLocation>
</comment>
<dbReference type="EMBL" id="CP014692">
    <property type="protein sequence ID" value="AQS86210.1"/>
    <property type="molecule type" value="Genomic_DNA"/>
</dbReference>
<dbReference type="KEGG" id="aace:A0U92_02500"/>
<dbReference type="GO" id="GO:0005886">
    <property type="term" value="C:plasma membrane"/>
    <property type="evidence" value="ECO:0007669"/>
    <property type="project" value="UniProtKB-SubCell"/>
</dbReference>
<dbReference type="PANTHER" id="PTHR34308">
    <property type="entry name" value="COBALAMIN BIOSYNTHESIS PROTEIN CBIB"/>
    <property type="match status" value="1"/>
</dbReference>
<dbReference type="Proteomes" id="UP000188937">
    <property type="component" value="Chromosome"/>
</dbReference>
<keyword evidence="5 9" id="KW-0169">Cobalamin biosynthesis</keyword>
<dbReference type="HAMAP" id="MF_00024">
    <property type="entry name" value="CobD_CbiB"/>
    <property type="match status" value="1"/>
</dbReference>
<evidence type="ECO:0000256" key="4">
    <source>
        <dbReference type="ARBA" id="ARBA00022475"/>
    </source>
</evidence>
<sequence>MPFFPAIAFIATLTEGLFGYPKRLYSVIRHPVMWQGTLISTLERHLNRPAFSRRKRIATGALSAGVLTAVPVGLAVAISRSLRRAPLPCGILASCCLAQRSLHDHVKAVALALEEGGLQEGRQAVGRIVGRDTSVLDEAAICRATIETLAENFSDGVVAPALWSTLGGLPGAVFYKAVNTADSMIGHRNERYEAFGKTSARLDDLINLPASRLSAFWIVLAAFISGLDWKTALRIICRDARHHSSPNAGWPEAAMAGALGLSIGGPRFYNGTPAPVRWIGDGRQEATPADIRKALDLYHRACIVQIAVFLMISSVKYLFEKASPETQHLQ</sequence>
<evidence type="ECO:0000313" key="11">
    <source>
        <dbReference type="Proteomes" id="UP000188937"/>
    </source>
</evidence>
<dbReference type="OrthoDB" id="9811967at2"/>